<keyword evidence="3" id="KW-1185">Reference proteome</keyword>
<dbReference type="EMBL" id="VOSM01000002">
    <property type="protein sequence ID" value="TXD38571.1"/>
    <property type="molecule type" value="Genomic_DNA"/>
</dbReference>
<dbReference type="InterPro" id="IPR009875">
    <property type="entry name" value="PilZ_domain"/>
</dbReference>
<sequence length="117" mass="13103">MEVDVTEQRKQQRVDCDMILNKIESGHTNICRATDVSLGGIRLERVAEAYRSDGESVQLQFALPGEEEPIWVAGTKVYDADGQVGVRFTNISHGHFVKLRAWLRAQSISEGLPEFSI</sequence>
<dbReference type="AlphaFoldDB" id="A0A5C6X9R1"/>
<proteinExistence type="predicted"/>
<reference evidence="2 3" key="1">
    <citation type="submission" date="2019-08" db="EMBL/GenBank/DDBJ databases">
        <title>Bradymonadales sp. TMQ4.</title>
        <authorList>
            <person name="Liang Q."/>
        </authorList>
    </citation>
    <scope>NUCLEOTIDE SEQUENCE [LARGE SCALE GENOMIC DNA]</scope>
    <source>
        <strain evidence="2 3">TMQ4</strain>
    </source>
</reference>
<comment type="caution">
    <text evidence="2">The sequence shown here is derived from an EMBL/GenBank/DDBJ whole genome shotgun (WGS) entry which is preliminary data.</text>
</comment>
<evidence type="ECO:0000313" key="2">
    <source>
        <dbReference type="EMBL" id="TXD38571.1"/>
    </source>
</evidence>
<dbReference type="OrthoDB" id="5525385at2"/>
<gene>
    <name evidence="2" type="ORF">FRC98_06735</name>
</gene>
<organism evidence="2 3">
    <name type="scientific">Lujinxingia vulgaris</name>
    <dbReference type="NCBI Taxonomy" id="2600176"/>
    <lineage>
        <taxon>Bacteria</taxon>
        <taxon>Deltaproteobacteria</taxon>
        <taxon>Bradymonadales</taxon>
        <taxon>Lujinxingiaceae</taxon>
        <taxon>Lujinxingia</taxon>
    </lineage>
</organism>
<protein>
    <submittedName>
        <fullName evidence="2">PilZ domain-containing protein</fullName>
    </submittedName>
</protein>
<evidence type="ECO:0000313" key="3">
    <source>
        <dbReference type="Proteomes" id="UP000321412"/>
    </source>
</evidence>
<dbReference type="SUPFAM" id="SSF141371">
    <property type="entry name" value="PilZ domain-like"/>
    <property type="match status" value="1"/>
</dbReference>
<accession>A0A5C6X9R1</accession>
<dbReference type="Pfam" id="PF07238">
    <property type="entry name" value="PilZ"/>
    <property type="match status" value="1"/>
</dbReference>
<dbReference type="Gene3D" id="2.40.10.220">
    <property type="entry name" value="predicted glycosyltransferase like domains"/>
    <property type="match status" value="1"/>
</dbReference>
<dbReference type="Proteomes" id="UP000321412">
    <property type="component" value="Unassembled WGS sequence"/>
</dbReference>
<dbReference type="GO" id="GO:0035438">
    <property type="term" value="F:cyclic-di-GMP binding"/>
    <property type="evidence" value="ECO:0007669"/>
    <property type="project" value="InterPro"/>
</dbReference>
<evidence type="ECO:0000259" key="1">
    <source>
        <dbReference type="Pfam" id="PF07238"/>
    </source>
</evidence>
<feature type="domain" description="PilZ" evidence="1">
    <location>
        <begin position="7"/>
        <end position="103"/>
    </location>
</feature>
<name>A0A5C6X9R1_9DELT</name>